<comment type="caution">
    <text evidence="2">The sequence shown here is derived from an EMBL/GenBank/DDBJ whole genome shotgun (WGS) entry which is preliminary data.</text>
</comment>
<name>A0ABT5XM14_9FLAO</name>
<protein>
    <submittedName>
        <fullName evidence="2">Uncharacterized protein</fullName>
    </submittedName>
</protein>
<accession>A0ABT5XM14</accession>
<dbReference type="InterPro" id="IPR047741">
    <property type="entry name" value="DIP1984-like"/>
</dbReference>
<keyword evidence="3" id="KW-1185">Reference proteome</keyword>
<dbReference type="Gene3D" id="6.10.320.10">
    <property type="match status" value="1"/>
</dbReference>
<dbReference type="RefSeq" id="WP_275648966.1">
    <property type="nucleotide sequence ID" value="NZ_JARFVA010000002.1"/>
</dbReference>
<evidence type="ECO:0000313" key="2">
    <source>
        <dbReference type="EMBL" id="MDF0706929.1"/>
    </source>
</evidence>
<sequence>MTIVEALKEKNRLVSRVLELQNRISIYNCVIEGNPRAYNPKEVLAELNKTIEELIDIKTRITRANQPVQEKIYRLSELKTKIRFLRTIPTTEGKAPSGKNYYSQSETYVWESAIKTKERDENVVDLGDEISKIQQELDTHNFNTVI</sequence>
<feature type="coiled-coil region" evidence="1">
    <location>
        <begin position="3"/>
        <end position="64"/>
    </location>
</feature>
<organism evidence="2 3">
    <name type="scientific">Flagellimonas okinawensis</name>
    <dbReference type="NCBI Taxonomy" id="3031324"/>
    <lineage>
        <taxon>Bacteria</taxon>
        <taxon>Pseudomonadati</taxon>
        <taxon>Bacteroidota</taxon>
        <taxon>Flavobacteriia</taxon>
        <taxon>Flavobacteriales</taxon>
        <taxon>Flavobacteriaceae</taxon>
        <taxon>Flagellimonas</taxon>
    </lineage>
</organism>
<gene>
    <name evidence="2" type="ORF">PY091_06860</name>
</gene>
<dbReference type="Pfam" id="PF20935">
    <property type="entry name" value="DUF6847"/>
    <property type="match status" value="1"/>
</dbReference>
<proteinExistence type="predicted"/>
<evidence type="ECO:0000256" key="1">
    <source>
        <dbReference type="SAM" id="Coils"/>
    </source>
</evidence>
<reference evidence="2 3" key="1">
    <citation type="submission" date="2023-03" db="EMBL/GenBank/DDBJ databases">
        <title>Muricauda XX sp. nov. and Muricauda XXX sp. nov., two novel species isolated from Okinawa Trough.</title>
        <authorList>
            <person name="Cao W."/>
            <person name="Deng X."/>
        </authorList>
    </citation>
    <scope>NUCLEOTIDE SEQUENCE [LARGE SCALE GENOMIC DNA]</scope>
    <source>
        <strain evidence="2 3">81s02</strain>
    </source>
</reference>
<dbReference type="Proteomes" id="UP001217083">
    <property type="component" value="Unassembled WGS sequence"/>
</dbReference>
<keyword evidence="1" id="KW-0175">Coiled coil</keyword>
<evidence type="ECO:0000313" key="3">
    <source>
        <dbReference type="Proteomes" id="UP001217083"/>
    </source>
</evidence>
<dbReference type="EMBL" id="JARFVA010000002">
    <property type="protein sequence ID" value="MDF0706929.1"/>
    <property type="molecule type" value="Genomic_DNA"/>
</dbReference>